<gene>
    <name evidence="2" type="ORF">E2C01_035832</name>
</gene>
<dbReference type="EMBL" id="VSRR010005348">
    <property type="protein sequence ID" value="MPC42216.1"/>
    <property type="molecule type" value="Genomic_DNA"/>
</dbReference>
<comment type="caution">
    <text evidence="2">The sequence shown here is derived from an EMBL/GenBank/DDBJ whole genome shotgun (WGS) entry which is preliminary data.</text>
</comment>
<proteinExistence type="predicted"/>
<accession>A0A5B7FA86</accession>
<feature type="compositionally biased region" description="Polar residues" evidence="1">
    <location>
        <begin position="1"/>
        <end position="14"/>
    </location>
</feature>
<keyword evidence="3" id="KW-1185">Reference proteome</keyword>
<protein>
    <submittedName>
        <fullName evidence="2">Uncharacterized protein</fullName>
    </submittedName>
</protein>
<dbReference type="AlphaFoldDB" id="A0A5B7FA86"/>
<reference evidence="2 3" key="1">
    <citation type="submission" date="2019-05" db="EMBL/GenBank/DDBJ databases">
        <title>Another draft genome of Portunus trituberculatus and its Hox gene families provides insights of decapod evolution.</title>
        <authorList>
            <person name="Jeong J.-H."/>
            <person name="Song I."/>
            <person name="Kim S."/>
            <person name="Choi T."/>
            <person name="Kim D."/>
            <person name="Ryu S."/>
            <person name="Kim W."/>
        </authorList>
    </citation>
    <scope>NUCLEOTIDE SEQUENCE [LARGE SCALE GENOMIC DNA]</scope>
    <source>
        <tissue evidence="2">Muscle</tissue>
    </source>
</reference>
<sequence length="98" mass="10367">MSIRSVSGFTSSHSGDVGSVSKLPAHLSAERQDAINADNIAELVQSHADDLSAEELVEQQLELAAREEMEEESPVLKATALADLTAVVQSGLDLTSFT</sequence>
<dbReference type="OrthoDB" id="7422307at2759"/>
<dbReference type="Proteomes" id="UP000324222">
    <property type="component" value="Unassembled WGS sequence"/>
</dbReference>
<name>A0A5B7FA86_PORTR</name>
<feature type="region of interest" description="Disordered" evidence="1">
    <location>
        <begin position="1"/>
        <end position="20"/>
    </location>
</feature>
<evidence type="ECO:0000313" key="2">
    <source>
        <dbReference type="EMBL" id="MPC42216.1"/>
    </source>
</evidence>
<evidence type="ECO:0000256" key="1">
    <source>
        <dbReference type="SAM" id="MobiDB-lite"/>
    </source>
</evidence>
<evidence type="ECO:0000313" key="3">
    <source>
        <dbReference type="Proteomes" id="UP000324222"/>
    </source>
</evidence>
<organism evidence="2 3">
    <name type="scientific">Portunus trituberculatus</name>
    <name type="common">Swimming crab</name>
    <name type="synonym">Neptunus trituberculatus</name>
    <dbReference type="NCBI Taxonomy" id="210409"/>
    <lineage>
        <taxon>Eukaryota</taxon>
        <taxon>Metazoa</taxon>
        <taxon>Ecdysozoa</taxon>
        <taxon>Arthropoda</taxon>
        <taxon>Crustacea</taxon>
        <taxon>Multicrustacea</taxon>
        <taxon>Malacostraca</taxon>
        <taxon>Eumalacostraca</taxon>
        <taxon>Eucarida</taxon>
        <taxon>Decapoda</taxon>
        <taxon>Pleocyemata</taxon>
        <taxon>Brachyura</taxon>
        <taxon>Eubrachyura</taxon>
        <taxon>Portunoidea</taxon>
        <taxon>Portunidae</taxon>
        <taxon>Portuninae</taxon>
        <taxon>Portunus</taxon>
    </lineage>
</organism>